<dbReference type="GO" id="GO:0005759">
    <property type="term" value="C:mitochondrial matrix"/>
    <property type="evidence" value="ECO:0007669"/>
    <property type="project" value="UniProtKB-SubCell"/>
</dbReference>
<evidence type="ECO:0000256" key="4">
    <source>
        <dbReference type="ARBA" id="ARBA00015108"/>
    </source>
</evidence>
<evidence type="ECO:0000313" key="11">
    <source>
        <dbReference type="Proteomes" id="UP000265663"/>
    </source>
</evidence>
<comment type="function">
    <text evidence="8">Assembly factor required for Rieske Fe-S protein RIP1 incorporation into the cytochrome b-c1 (CIII) complex. Functions as a chaperone, binding to this subunit within the mitochondrial matrix and stabilizing it prior to its translocation and insertion into the late CIII dimeric intermediate within the mitochondrial inner membrane. Modulates the mitochondrial matrix zinc pool.</text>
</comment>
<protein>
    <recommendedName>
        <fullName evidence="4">Mitochondrial zinc maintenance protein 1, mitochondrial</fullName>
    </recommendedName>
</protein>
<dbReference type="InterPro" id="IPR045298">
    <property type="entry name" value="Complex1_LYR_LYRM7"/>
</dbReference>
<keyword evidence="11" id="KW-1185">Reference proteome</keyword>
<evidence type="ECO:0000256" key="3">
    <source>
        <dbReference type="ARBA" id="ARBA00011589"/>
    </source>
</evidence>
<comment type="similarity">
    <text evidence="2">Belongs to the complex I LYR family. MZM1 subfamily.</text>
</comment>
<evidence type="ECO:0000256" key="5">
    <source>
        <dbReference type="ARBA" id="ARBA00022946"/>
    </source>
</evidence>
<keyword evidence="7" id="KW-0143">Chaperone</keyword>
<reference evidence="10 11" key="1">
    <citation type="journal article" date="2014" name="PLoS ONE">
        <title>De novo Genome Assembly of the Fungal Plant Pathogen Pyrenophora semeniperda.</title>
        <authorList>
            <person name="Soliai M.M."/>
            <person name="Meyer S.E."/>
            <person name="Udall J.A."/>
            <person name="Elzinga D.E."/>
            <person name="Hermansen R.A."/>
            <person name="Bodily P.M."/>
            <person name="Hart A.A."/>
            <person name="Coleman C.E."/>
        </authorList>
    </citation>
    <scope>NUCLEOTIDE SEQUENCE [LARGE SCALE GENOMIC DNA]</scope>
    <source>
        <strain evidence="10 11">CCB06</strain>
        <tissue evidence="10">Mycelium</tissue>
    </source>
</reference>
<dbReference type="PANTHER" id="PTHR46749">
    <property type="entry name" value="COMPLEX III ASSEMBLY FACTOR LYRM7"/>
    <property type="match status" value="1"/>
</dbReference>
<comment type="subcellular location">
    <subcellularLocation>
        <location evidence="1">Mitochondrion matrix</location>
    </subcellularLocation>
</comment>
<dbReference type="CDD" id="cd20267">
    <property type="entry name" value="Complex1_LYR_LYRM7"/>
    <property type="match status" value="1"/>
</dbReference>
<comment type="subunit">
    <text evidence="3">Interacts with RIP1.</text>
</comment>
<dbReference type="AlphaFoldDB" id="A0A3M7MAK5"/>
<evidence type="ECO:0000256" key="6">
    <source>
        <dbReference type="ARBA" id="ARBA00023128"/>
    </source>
</evidence>
<dbReference type="OrthoDB" id="529194at2759"/>
<name>A0A3M7MAK5_9PLEO</name>
<evidence type="ECO:0000313" key="10">
    <source>
        <dbReference type="EMBL" id="RMZ71536.1"/>
    </source>
</evidence>
<dbReference type="GO" id="GO:0034551">
    <property type="term" value="P:mitochondrial respiratory chain complex III assembly"/>
    <property type="evidence" value="ECO:0007669"/>
    <property type="project" value="InterPro"/>
</dbReference>
<keyword evidence="6" id="KW-0496">Mitochondrion</keyword>
<accession>A0A3M7MAK5</accession>
<evidence type="ECO:0000256" key="9">
    <source>
        <dbReference type="SAM" id="MobiDB-lite"/>
    </source>
</evidence>
<feature type="region of interest" description="Disordered" evidence="9">
    <location>
        <begin position="149"/>
        <end position="169"/>
    </location>
</feature>
<evidence type="ECO:0000256" key="7">
    <source>
        <dbReference type="ARBA" id="ARBA00023186"/>
    </source>
</evidence>
<sequence>MLGGRSQPGGGARVLPLRPPKHALVVDLLERATSAGSTRAAVRSPTGIFNGKNGLIYNMALVAYRNLLRSARIAFQGDMNTLFAARAEARKIFESNRNLRIGSEELEKSLVHAEEVAKFLRENVVQGQAADTEGNYKLRIHEYTERGDNEDIKKGKGKSTLGGTKCCSS</sequence>
<evidence type="ECO:0000256" key="8">
    <source>
        <dbReference type="ARBA" id="ARBA00025268"/>
    </source>
</evidence>
<keyword evidence="5" id="KW-0809">Transit peptide</keyword>
<gene>
    <name evidence="10" type="ORF">GMOD_00006659</name>
</gene>
<dbReference type="EMBL" id="KE747827">
    <property type="protein sequence ID" value="RMZ71536.1"/>
    <property type="molecule type" value="Genomic_DNA"/>
</dbReference>
<evidence type="ECO:0000256" key="2">
    <source>
        <dbReference type="ARBA" id="ARBA00009949"/>
    </source>
</evidence>
<feature type="compositionally biased region" description="Low complexity" evidence="9">
    <location>
        <begin position="158"/>
        <end position="169"/>
    </location>
</feature>
<dbReference type="PANTHER" id="PTHR46749:SF1">
    <property type="entry name" value="COMPLEX III ASSEMBLY FACTOR LYRM7"/>
    <property type="match status" value="1"/>
</dbReference>
<proteinExistence type="inferred from homology"/>
<evidence type="ECO:0000256" key="1">
    <source>
        <dbReference type="ARBA" id="ARBA00004305"/>
    </source>
</evidence>
<dbReference type="Proteomes" id="UP000265663">
    <property type="component" value="Unassembled WGS sequence"/>
</dbReference>
<dbReference type="InterPro" id="IPR050435">
    <property type="entry name" value="MZM1/LYRM7"/>
</dbReference>
<dbReference type="GO" id="GO:0044183">
    <property type="term" value="F:protein folding chaperone"/>
    <property type="evidence" value="ECO:0007669"/>
    <property type="project" value="TreeGrafter"/>
</dbReference>
<organism evidence="10 11">
    <name type="scientific">Pyrenophora seminiperda CCB06</name>
    <dbReference type="NCBI Taxonomy" id="1302712"/>
    <lineage>
        <taxon>Eukaryota</taxon>
        <taxon>Fungi</taxon>
        <taxon>Dikarya</taxon>
        <taxon>Ascomycota</taxon>
        <taxon>Pezizomycotina</taxon>
        <taxon>Dothideomycetes</taxon>
        <taxon>Pleosporomycetidae</taxon>
        <taxon>Pleosporales</taxon>
        <taxon>Pleosporineae</taxon>
        <taxon>Pleosporaceae</taxon>
        <taxon>Pyrenophora</taxon>
    </lineage>
</organism>